<protein>
    <submittedName>
        <fullName evidence="1">Uncharacterized protein</fullName>
    </submittedName>
</protein>
<dbReference type="Proteomes" id="UP000310200">
    <property type="component" value="Unassembled WGS sequence"/>
</dbReference>
<comment type="caution">
    <text evidence="1">The sequence shown here is derived from an EMBL/GenBank/DDBJ whole genome shotgun (WGS) entry which is preliminary data.</text>
</comment>
<sequence>MRDNKVFKDADSAIESVIENVDWLTKDVQTLAALREAGVSILQGPGAEMKTVYTSAALSELHQLLAAAKKEILTCKRNINQKNSQRDFRRDIAMTQTCRERVYFCA</sequence>
<dbReference type="AlphaFoldDB" id="A0A4V6RGI3"/>
<reference evidence="1 2" key="1">
    <citation type="journal article" date="2019" name="Philos. Trans. R. Soc. Lond., B, Biol. Sci.">
        <title>Ant behaviour and brain gene expression of defending hosts depend on the ecological success of the intruding social parasite.</title>
        <authorList>
            <person name="Kaur R."/>
            <person name="Stoldt M."/>
            <person name="Jongepier E."/>
            <person name="Feldmeyer B."/>
            <person name="Menzel F."/>
            <person name="Bornberg-Bauer E."/>
            <person name="Foitzik S."/>
        </authorList>
    </citation>
    <scope>NUCLEOTIDE SEQUENCE [LARGE SCALE GENOMIC DNA]</scope>
    <source>
        <tissue evidence="1">Whole body</tissue>
    </source>
</reference>
<gene>
    <name evidence="1" type="ORF">DBV15_05005</name>
</gene>
<keyword evidence="2" id="KW-1185">Reference proteome</keyword>
<dbReference type="STRING" id="300112.A0A4V6RGI3"/>
<organism evidence="1 2">
    <name type="scientific">Temnothorax longispinosus</name>
    <dbReference type="NCBI Taxonomy" id="300112"/>
    <lineage>
        <taxon>Eukaryota</taxon>
        <taxon>Metazoa</taxon>
        <taxon>Ecdysozoa</taxon>
        <taxon>Arthropoda</taxon>
        <taxon>Hexapoda</taxon>
        <taxon>Insecta</taxon>
        <taxon>Pterygota</taxon>
        <taxon>Neoptera</taxon>
        <taxon>Endopterygota</taxon>
        <taxon>Hymenoptera</taxon>
        <taxon>Apocrita</taxon>
        <taxon>Aculeata</taxon>
        <taxon>Formicoidea</taxon>
        <taxon>Formicidae</taxon>
        <taxon>Myrmicinae</taxon>
        <taxon>Temnothorax</taxon>
    </lineage>
</organism>
<name>A0A4V6RGI3_9HYME</name>
<dbReference type="EMBL" id="QBLH01002148">
    <property type="protein sequence ID" value="TGZ49394.1"/>
    <property type="molecule type" value="Genomic_DNA"/>
</dbReference>
<proteinExistence type="predicted"/>
<evidence type="ECO:0000313" key="1">
    <source>
        <dbReference type="EMBL" id="TGZ49394.1"/>
    </source>
</evidence>
<evidence type="ECO:0000313" key="2">
    <source>
        <dbReference type="Proteomes" id="UP000310200"/>
    </source>
</evidence>
<accession>A0A4V6RGI3</accession>